<evidence type="ECO:0000313" key="2">
    <source>
        <dbReference type="Proteomes" id="UP000805649"/>
    </source>
</evidence>
<evidence type="ECO:0000313" key="1">
    <source>
        <dbReference type="EMBL" id="KAL0938521.1"/>
    </source>
</evidence>
<organism evidence="1 2">
    <name type="scientific">Colletotrichum truncatum</name>
    <name type="common">Anthracnose fungus</name>
    <name type="synonym">Colletotrichum capsici</name>
    <dbReference type="NCBI Taxonomy" id="5467"/>
    <lineage>
        <taxon>Eukaryota</taxon>
        <taxon>Fungi</taxon>
        <taxon>Dikarya</taxon>
        <taxon>Ascomycota</taxon>
        <taxon>Pezizomycotina</taxon>
        <taxon>Sordariomycetes</taxon>
        <taxon>Hypocreomycetidae</taxon>
        <taxon>Glomerellales</taxon>
        <taxon>Glomerellaceae</taxon>
        <taxon>Colletotrichum</taxon>
        <taxon>Colletotrichum truncatum species complex</taxon>
    </lineage>
</organism>
<name>A0ACC3Z360_COLTU</name>
<keyword evidence="2" id="KW-1185">Reference proteome</keyword>
<comment type="caution">
    <text evidence="1">The sequence shown here is derived from an EMBL/GenBank/DDBJ whole genome shotgun (WGS) entry which is preliminary data.</text>
</comment>
<sequence length="241" mass="26281">MQLSKLLATASVLSATAFAYKYERLNRNDSMIFIVDHQVGLFSLVRDLEPTYFKANIMAHAVLAKAFDLPVVMSTSIEHGPNGPIPGEILDMFPEAPIIKRPGEVNAWDNPDVRDAIIATNRSQIIIGGIMTDVCTAFAALSLREAGYGVWANIEASGTVNEMVRDASNDRMKDAGVQLVSLSAIWGELMRDWRTPPTGINTFAFMDEYVPSIGMLSRGHRAAVENGTLVPGEDTLPSSPR</sequence>
<gene>
    <name evidence="1" type="ORF">CTRU02_205131</name>
</gene>
<dbReference type="Proteomes" id="UP000805649">
    <property type="component" value="Unassembled WGS sequence"/>
</dbReference>
<protein>
    <submittedName>
        <fullName evidence="1">Isochorismatase</fullName>
    </submittedName>
</protein>
<proteinExistence type="predicted"/>
<dbReference type="EMBL" id="VUJX02000003">
    <property type="protein sequence ID" value="KAL0938521.1"/>
    <property type="molecule type" value="Genomic_DNA"/>
</dbReference>
<accession>A0ACC3Z360</accession>
<reference evidence="1 2" key="1">
    <citation type="journal article" date="2020" name="Phytopathology">
        <title>Genome Sequence Resources of Colletotrichum truncatum, C. plurivorum, C. musicola, and C. sojae: Four Species Pathogenic to Soybean (Glycine max).</title>
        <authorList>
            <person name="Rogerio F."/>
            <person name="Boufleur T.R."/>
            <person name="Ciampi-Guillardi M."/>
            <person name="Sukno S.A."/>
            <person name="Thon M.R."/>
            <person name="Massola Junior N.S."/>
            <person name="Baroncelli R."/>
        </authorList>
    </citation>
    <scope>NUCLEOTIDE SEQUENCE [LARGE SCALE GENOMIC DNA]</scope>
    <source>
        <strain evidence="1 2">CMES1059</strain>
    </source>
</reference>